<organism evidence="4 5">
    <name type="scientific">Spectribacter acetivorans</name>
    <dbReference type="NCBI Taxonomy" id="3075603"/>
    <lineage>
        <taxon>Bacteria</taxon>
        <taxon>Pseudomonadati</taxon>
        <taxon>Pseudomonadota</taxon>
        <taxon>Gammaproteobacteria</taxon>
        <taxon>Salinisphaerales</taxon>
        <taxon>Salinisphaeraceae</taxon>
        <taxon>Spectribacter</taxon>
    </lineage>
</organism>
<dbReference type="Proteomes" id="UP001259982">
    <property type="component" value="Unassembled WGS sequence"/>
</dbReference>
<dbReference type="EMBL" id="JAVRHY010000007">
    <property type="protein sequence ID" value="MDT0618663.1"/>
    <property type="molecule type" value="Genomic_DNA"/>
</dbReference>
<comment type="caution">
    <text evidence="4">The sequence shown here is derived from an EMBL/GenBank/DDBJ whole genome shotgun (WGS) entry which is preliminary data.</text>
</comment>
<name>A0ABU3B905_9GAMM</name>
<feature type="region of interest" description="Disordered" evidence="1">
    <location>
        <begin position="99"/>
        <end position="138"/>
    </location>
</feature>
<dbReference type="Pfam" id="PF16537">
    <property type="entry name" value="T2SSB"/>
    <property type="match status" value="1"/>
</dbReference>
<keyword evidence="2" id="KW-0812">Transmembrane</keyword>
<sequence>MSYLLDALRKAERERRLGEVPDLGTETADGTATRRNGLPVWVFWLIGVVVAVNLGGMAAMWWAWSADPRDSASSSAADDTAAMPAPPAALAVTADLVERLTPPPEPPTEPVARTTPEPAPAPVEPSAPSSDRNDDTVPTRRALPAAQQQRLPDLELNGLLYSSIPGRSFVLINGRRYHQGERTAAGPAVESIDEDGAILNHAGLRFRLPAPQ</sequence>
<evidence type="ECO:0000259" key="3">
    <source>
        <dbReference type="Pfam" id="PF16537"/>
    </source>
</evidence>
<gene>
    <name evidence="4" type="ORF">RM531_09250</name>
</gene>
<protein>
    <submittedName>
        <fullName evidence="4">General secretion pathway protein GspB</fullName>
    </submittedName>
</protein>
<keyword evidence="2" id="KW-1133">Transmembrane helix</keyword>
<feature type="transmembrane region" description="Helical" evidence="2">
    <location>
        <begin position="41"/>
        <end position="64"/>
    </location>
</feature>
<dbReference type="RefSeq" id="WP_311658830.1">
    <property type="nucleotide sequence ID" value="NZ_JAVRHY010000007.1"/>
</dbReference>
<evidence type="ECO:0000256" key="2">
    <source>
        <dbReference type="SAM" id="Phobius"/>
    </source>
</evidence>
<accession>A0ABU3B905</accession>
<keyword evidence="2" id="KW-0472">Membrane</keyword>
<dbReference type="InterPro" id="IPR032389">
    <property type="entry name" value="GspB_C"/>
</dbReference>
<evidence type="ECO:0000313" key="4">
    <source>
        <dbReference type="EMBL" id="MDT0618663.1"/>
    </source>
</evidence>
<reference evidence="4 5" key="1">
    <citation type="submission" date="2023-09" db="EMBL/GenBank/DDBJ databases">
        <authorList>
            <person name="Rey-Velasco X."/>
        </authorList>
    </citation>
    <scope>NUCLEOTIDE SEQUENCE [LARGE SCALE GENOMIC DNA]</scope>
    <source>
        <strain evidence="4 5">P385</strain>
    </source>
</reference>
<proteinExistence type="predicted"/>
<evidence type="ECO:0000313" key="5">
    <source>
        <dbReference type="Proteomes" id="UP001259982"/>
    </source>
</evidence>
<evidence type="ECO:0000256" key="1">
    <source>
        <dbReference type="SAM" id="MobiDB-lite"/>
    </source>
</evidence>
<keyword evidence="5" id="KW-1185">Reference proteome</keyword>
<feature type="domain" description="Type II secretion system protein GspB C-terminal" evidence="3">
    <location>
        <begin position="151"/>
        <end position="210"/>
    </location>
</feature>